<dbReference type="Gene3D" id="3.40.50.10330">
    <property type="entry name" value="Probable inorganic polyphosphate/atp-NAD kinase, domain 1"/>
    <property type="match status" value="1"/>
</dbReference>
<comment type="similarity">
    <text evidence="6">Belongs to the NAD kinase family.</text>
</comment>
<feature type="binding site" evidence="6">
    <location>
        <position position="224"/>
    </location>
    <ligand>
        <name>NAD(+)</name>
        <dbReference type="ChEBI" id="CHEBI:57540"/>
    </ligand>
</feature>
<dbReference type="GO" id="GO:0051287">
    <property type="term" value="F:NAD binding"/>
    <property type="evidence" value="ECO:0007669"/>
    <property type="project" value="UniProtKB-ARBA"/>
</dbReference>
<dbReference type="InterPro" id="IPR017437">
    <property type="entry name" value="ATP-NAD_kinase_PpnK-typ_C"/>
</dbReference>
<gene>
    <name evidence="6" type="primary">nadK</name>
    <name evidence="7" type="ORF">ENX73_01055</name>
</gene>
<feature type="binding site" evidence="6">
    <location>
        <position position="153"/>
    </location>
    <ligand>
        <name>NAD(+)</name>
        <dbReference type="ChEBI" id="CHEBI:57540"/>
    </ligand>
</feature>
<keyword evidence="4 6" id="KW-0520">NAD</keyword>
<keyword evidence="1 6" id="KW-0808">Transferase</keyword>
<dbReference type="EC" id="2.7.1.23" evidence="6"/>
<dbReference type="InterPro" id="IPR016064">
    <property type="entry name" value="NAD/diacylglycerol_kinase_sf"/>
</dbReference>
<proteinExistence type="inferred from homology"/>
<evidence type="ECO:0000313" key="7">
    <source>
        <dbReference type="EMBL" id="HGE74700.1"/>
    </source>
</evidence>
<comment type="caution">
    <text evidence="7">The sequence shown here is derived from an EMBL/GenBank/DDBJ whole genome shotgun (WGS) entry which is preliminary data.</text>
</comment>
<dbReference type="GO" id="GO:0006741">
    <property type="term" value="P:NADP+ biosynthetic process"/>
    <property type="evidence" value="ECO:0007669"/>
    <property type="project" value="UniProtKB-UniRule"/>
</dbReference>
<dbReference type="Gene3D" id="2.60.200.30">
    <property type="entry name" value="Probable inorganic polyphosphate/atp-NAD kinase, domain 2"/>
    <property type="match status" value="1"/>
</dbReference>
<dbReference type="GO" id="GO:0019674">
    <property type="term" value="P:NAD+ metabolic process"/>
    <property type="evidence" value="ECO:0007669"/>
    <property type="project" value="InterPro"/>
</dbReference>
<dbReference type="HAMAP" id="MF_00361">
    <property type="entry name" value="NAD_kinase"/>
    <property type="match status" value="1"/>
</dbReference>
<keyword evidence="3 6" id="KW-0521">NADP</keyword>
<dbReference type="SUPFAM" id="SSF111331">
    <property type="entry name" value="NAD kinase/diacylglycerol kinase-like"/>
    <property type="match status" value="1"/>
</dbReference>
<dbReference type="PANTHER" id="PTHR20275:SF0">
    <property type="entry name" value="NAD KINASE"/>
    <property type="match status" value="1"/>
</dbReference>
<organism evidence="7">
    <name type="scientific">Mesoaciditoga lauensis</name>
    <dbReference type="NCBI Taxonomy" id="1495039"/>
    <lineage>
        <taxon>Bacteria</taxon>
        <taxon>Thermotogati</taxon>
        <taxon>Thermotogota</taxon>
        <taxon>Thermotogae</taxon>
        <taxon>Mesoaciditogales</taxon>
        <taxon>Mesoaciditogaceae</taxon>
        <taxon>Mesoaciditoga</taxon>
    </lineage>
</organism>
<comment type="cofactor">
    <cofactor evidence="6">
        <name>a divalent metal cation</name>
        <dbReference type="ChEBI" id="CHEBI:60240"/>
    </cofactor>
</comment>
<dbReference type="AlphaFoldDB" id="A0A7V3VSG3"/>
<feature type="active site" description="Proton acceptor" evidence="6">
    <location>
        <position position="53"/>
    </location>
</feature>
<accession>A0A7V3VSG3</accession>
<feature type="binding site" evidence="6">
    <location>
        <position position="58"/>
    </location>
    <ligand>
        <name>NAD(+)</name>
        <dbReference type="ChEBI" id="CHEBI:57540"/>
    </ligand>
</feature>
<dbReference type="GO" id="GO:0005524">
    <property type="term" value="F:ATP binding"/>
    <property type="evidence" value="ECO:0007669"/>
    <property type="project" value="UniProtKB-KW"/>
</dbReference>
<dbReference type="EMBL" id="DTPE01000046">
    <property type="protein sequence ID" value="HGE74700.1"/>
    <property type="molecule type" value="Genomic_DNA"/>
</dbReference>
<dbReference type="PANTHER" id="PTHR20275">
    <property type="entry name" value="NAD KINASE"/>
    <property type="match status" value="1"/>
</dbReference>
<dbReference type="Pfam" id="PF20143">
    <property type="entry name" value="NAD_kinase_C"/>
    <property type="match status" value="1"/>
</dbReference>
<feature type="binding site" evidence="6">
    <location>
        <position position="134"/>
    </location>
    <ligand>
        <name>NAD(+)</name>
        <dbReference type="ChEBI" id="CHEBI:57540"/>
    </ligand>
</feature>
<dbReference type="InterPro" id="IPR017438">
    <property type="entry name" value="ATP-NAD_kinase_N"/>
</dbReference>
<dbReference type="GO" id="GO:0046872">
    <property type="term" value="F:metal ion binding"/>
    <property type="evidence" value="ECO:0007669"/>
    <property type="project" value="UniProtKB-UniRule"/>
</dbReference>
<keyword evidence="2 6" id="KW-0418">Kinase</keyword>
<protein>
    <recommendedName>
        <fullName evidence="6">NAD kinase</fullName>
        <ecNumber evidence="6">2.7.1.23</ecNumber>
    </recommendedName>
    <alternativeName>
        <fullName evidence="6">ATP-dependent NAD kinase</fullName>
    </alternativeName>
</protein>
<evidence type="ECO:0000256" key="1">
    <source>
        <dbReference type="ARBA" id="ARBA00022679"/>
    </source>
</evidence>
<reference evidence="7" key="1">
    <citation type="journal article" date="2020" name="mSystems">
        <title>Genome- and Community-Level Interaction Insights into Carbon Utilization and Element Cycling Functions of Hydrothermarchaeota in Hydrothermal Sediment.</title>
        <authorList>
            <person name="Zhou Z."/>
            <person name="Liu Y."/>
            <person name="Xu W."/>
            <person name="Pan J."/>
            <person name="Luo Z.H."/>
            <person name="Li M."/>
        </authorList>
    </citation>
    <scope>NUCLEOTIDE SEQUENCE [LARGE SCALE GENOMIC DNA]</scope>
    <source>
        <strain evidence="7">SpSt-966</strain>
    </source>
</reference>
<evidence type="ECO:0000256" key="4">
    <source>
        <dbReference type="ARBA" id="ARBA00023027"/>
    </source>
</evidence>
<feature type="binding site" evidence="6">
    <location>
        <begin position="123"/>
        <end position="124"/>
    </location>
    <ligand>
        <name>NAD(+)</name>
        <dbReference type="ChEBI" id="CHEBI:57540"/>
    </ligand>
</feature>
<evidence type="ECO:0000256" key="3">
    <source>
        <dbReference type="ARBA" id="ARBA00022857"/>
    </source>
</evidence>
<dbReference type="GO" id="GO:0003951">
    <property type="term" value="F:NAD+ kinase activity"/>
    <property type="evidence" value="ECO:0007669"/>
    <property type="project" value="UniProtKB-UniRule"/>
</dbReference>
<comment type="function">
    <text evidence="6">Involved in the regulation of the intracellular balance of NAD and NADP, and is a key enzyme in the biosynthesis of NADP. Catalyzes specifically the phosphorylation on 2'-hydroxyl of the adenosine moiety of NAD to yield NADP.</text>
</comment>
<dbReference type="InterPro" id="IPR002504">
    <property type="entry name" value="NADK"/>
</dbReference>
<comment type="caution">
    <text evidence="6">Lacks conserved residue(s) required for the propagation of feature annotation.</text>
</comment>
<evidence type="ECO:0000256" key="5">
    <source>
        <dbReference type="ARBA" id="ARBA00047925"/>
    </source>
</evidence>
<dbReference type="Pfam" id="PF01513">
    <property type="entry name" value="NAD_kinase"/>
    <property type="match status" value="1"/>
</dbReference>
<comment type="catalytic activity">
    <reaction evidence="5 6">
        <text>NAD(+) + ATP = ADP + NADP(+) + H(+)</text>
        <dbReference type="Rhea" id="RHEA:18629"/>
        <dbReference type="ChEBI" id="CHEBI:15378"/>
        <dbReference type="ChEBI" id="CHEBI:30616"/>
        <dbReference type="ChEBI" id="CHEBI:57540"/>
        <dbReference type="ChEBI" id="CHEBI:58349"/>
        <dbReference type="ChEBI" id="CHEBI:456216"/>
        <dbReference type="EC" id="2.7.1.23"/>
    </reaction>
</comment>
<comment type="subcellular location">
    <subcellularLocation>
        <location evidence="6">Cytoplasm</location>
    </subcellularLocation>
</comment>
<keyword evidence="6" id="KW-0067">ATP-binding</keyword>
<name>A0A7V3VSG3_9BACT</name>
<keyword evidence="6" id="KW-0963">Cytoplasm</keyword>
<feature type="binding site" evidence="6">
    <location>
        <begin position="53"/>
        <end position="54"/>
    </location>
    <ligand>
        <name>NAD(+)</name>
        <dbReference type="ChEBI" id="CHEBI:57540"/>
    </ligand>
</feature>
<evidence type="ECO:0000256" key="6">
    <source>
        <dbReference type="HAMAP-Rule" id="MF_00361"/>
    </source>
</evidence>
<sequence>MKFKSAVILRNEHNESTFGASKVLEKKLKEFGLTILSLDSIENGTVVFTLGGDGTVLRSAKLLTEKDIFVMGINFGHLGFLSPYEFKEIDLILKKILIDDKFSIVERRFAEAKDEFWKVYFFNEFVVQRDVPSHVIDVEVRIDESLIGRITCDGVIVSTSTGSTAYNLSAGGPIIDPMAGVISIVPMMAHTFFKAPIIVSSKRKIGLKVIPREKEKYFMVSDGNVLMNYNEPQEIKISDSEKFLKFLCTDDRDFFKIVHQKLSWGVRNGVEHDDGF</sequence>
<evidence type="ECO:0000256" key="2">
    <source>
        <dbReference type="ARBA" id="ARBA00022777"/>
    </source>
</evidence>
<feature type="binding site" evidence="6">
    <location>
        <begin position="164"/>
        <end position="169"/>
    </location>
    <ligand>
        <name>NAD(+)</name>
        <dbReference type="ChEBI" id="CHEBI:57540"/>
    </ligand>
</feature>
<dbReference type="GO" id="GO:0005737">
    <property type="term" value="C:cytoplasm"/>
    <property type="evidence" value="ECO:0007669"/>
    <property type="project" value="UniProtKB-SubCell"/>
</dbReference>
<keyword evidence="6" id="KW-0547">Nucleotide-binding</keyword>